<protein>
    <recommendedName>
        <fullName evidence="4">Secreted protein</fullName>
    </recommendedName>
</protein>
<gene>
    <name evidence="2" type="ORF">WUBG_03721</name>
</gene>
<evidence type="ECO:0008006" key="4">
    <source>
        <dbReference type="Google" id="ProtNLM"/>
    </source>
</evidence>
<proteinExistence type="predicted"/>
<evidence type="ECO:0000256" key="1">
    <source>
        <dbReference type="SAM" id="SignalP"/>
    </source>
</evidence>
<dbReference type="AlphaFoldDB" id="J9F758"/>
<dbReference type="EMBL" id="ADBV01001179">
    <property type="protein sequence ID" value="EJW85367.1"/>
    <property type="molecule type" value="Genomic_DNA"/>
</dbReference>
<evidence type="ECO:0000313" key="3">
    <source>
        <dbReference type="Proteomes" id="UP000004810"/>
    </source>
</evidence>
<dbReference type="Proteomes" id="UP000004810">
    <property type="component" value="Unassembled WGS sequence"/>
</dbReference>
<evidence type="ECO:0000313" key="2">
    <source>
        <dbReference type="EMBL" id="EJW85367.1"/>
    </source>
</evidence>
<organism evidence="2 3">
    <name type="scientific">Wuchereria bancrofti</name>
    <dbReference type="NCBI Taxonomy" id="6293"/>
    <lineage>
        <taxon>Eukaryota</taxon>
        <taxon>Metazoa</taxon>
        <taxon>Ecdysozoa</taxon>
        <taxon>Nematoda</taxon>
        <taxon>Chromadorea</taxon>
        <taxon>Rhabditida</taxon>
        <taxon>Spirurina</taxon>
        <taxon>Spiruromorpha</taxon>
        <taxon>Filarioidea</taxon>
        <taxon>Onchocercidae</taxon>
        <taxon>Wuchereria</taxon>
    </lineage>
</organism>
<reference evidence="3" key="1">
    <citation type="submission" date="2012-08" db="EMBL/GenBank/DDBJ databases">
        <title>The Genome Sequence of Wuchereria bancrofti.</title>
        <authorList>
            <person name="Nutman T.B."/>
            <person name="Fink D.L."/>
            <person name="Russ C."/>
            <person name="Young S."/>
            <person name="Zeng Q."/>
            <person name="Koehrsen M."/>
            <person name="Alvarado L."/>
            <person name="Berlin A."/>
            <person name="Chapman S.B."/>
            <person name="Chen Z."/>
            <person name="Freedman E."/>
            <person name="Gellesch M."/>
            <person name="Goldberg J."/>
            <person name="Griggs A."/>
            <person name="Gujja S."/>
            <person name="Heilman E.R."/>
            <person name="Heiman D."/>
            <person name="Hepburn T."/>
            <person name="Howarth C."/>
            <person name="Jen D."/>
            <person name="Larson L."/>
            <person name="Lewis B."/>
            <person name="Mehta T."/>
            <person name="Park D."/>
            <person name="Pearson M."/>
            <person name="Roberts A."/>
            <person name="Saif S."/>
            <person name="Shea T."/>
            <person name="Shenoy N."/>
            <person name="Sisk P."/>
            <person name="Stolte C."/>
            <person name="Sykes S."/>
            <person name="Walk T."/>
            <person name="White J."/>
            <person name="Yandava C."/>
            <person name="Haas B."/>
            <person name="Henn M.R."/>
            <person name="Nusbaum C."/>
            <person name="Birren B."/>
        </authorList>
    </citation>
    <scope>NUCLEOTIDE SEQUENCE [LARGE SCALE GENOMIC DNA]</scope>
    <source>
        <strain evidence="3">NA</strain>
    </source>
</reference>
<keyword evidence="1" id="KW-0732">Signal</keyword>
<accession>J9F758</accession>
<feature type="signal peptide" evidence="1">
    <location>
        <begin position="1"/>
        <end position="22"/>
    </location>
</feature>
<comment type="caution">
    <text evidence="2">The sequence shown here is derived from an EMBL/GenBank/DDBJ whole genome shotgun (WGS) entry which is preliminary data.</text>
</comment>
<name>J9F758_WUCBA</name>
<sequence>MQIKLKYFVLLRLPIICLPVEAKGKEQLSTLKESRVFFFLFLKQKYYRFRQILKRQIVRKSYSSWKLKGEACILFICARVSIDPIKTFLPSLSFGDNCNSNDDKGTTVTVVVVITTAKRFNKLFIQKKRPPATVLIIDHPLANHIHLQQAWRPTIWATKAKKEGNIWERRQIMTALRHWTG</sequence>
<feature type="chain" id="PRO_5003822495" description="Secreted protein" evidence="1">
    <location>
        <begin position="23"/>
        <end position="181"/>
    </location>
</feature>